<sequence length="342" mass="39487">MPALWQASQRPMYVRTVWVDGFRHAILTNDDPHYLKLTAKKRRPHSSAGVINKPNSRLSNADSVEDCLRKFNLVVKKDFSVPKRRRPISSKEFRIEKLDLTDVDNESEEGFLLKASPQPLNDYETFRSNFSNFNMRNFRANRTSRLDVKENTDLSDRVLQWLDLAGKVDLLAPENAERMSQPRHSWPEIQRRNHNLAKSKTAIDVRAKETVKPFSPKICDGEKSNQIGIIDRHDFYLPTSANTIEQYARQSRNIKCTPRETTKTKDYAKTKGREPKLNVAEARQKIVSERSEVQKQYADLVSKKLIPDLQVGTKKQVHIFMPEVPKKSNPTSRTESLLSQKS</sequence>
<name>A0A9N9R0G2_9NEOP</name>
<dbReference type="Proteomes" id="UP001153714">
    <property type="component" value="Chromosome 16"/>
</dbReference>
<proteinExistence type="predicted"/>
<gene>
    <name evidence="2" type="ORF">DIATSA_LOCUS4834</name>
</gene>
<reference evidence="2" key="2">
    <citation type="submission" date="2022-10" db="EMBL/GenBank/DDBJ databases">
        <authorList>
            <consortium name="ENA_rothamsted_submissions"/>
            <consortium name="culmorum"/>
            <person name="King R."/>
        </authorList>
    </citation>
    <scope>NUCLEOTIDE SEQUENCE</scope>
</reference>
<organism evidence="2 3">
    <name type="scientific">Diatraea saccharalis</name>
    <name type="common">sugarcane borer</name>
    <dbReference type="NCBI Taxonomy" id="40085"/>
    <lineage>
        <taxon>Eukaryota</taxon>
        <taxon>Metazoa</taxon>
        <taxon>Ecdysozoa</taxon>
        <taxon>Arthropoda</taxon>
        <taxon>Hexapoda</taxon>
        <taxon>Insecta</taxon>
        <taxon>Pterygota</taxon>
        <taxon>Neoptera</taxon>
        <taxon>Endopterygota</taxon>
        <taxon>Lepidoptera</taxon>
        <taxon>Glossata</taxon>
        <taxon>Ditrysia</taxon>
        <taxon>Pyraloidea</taxon>
        <taxon>Crambidae</taxon>
        <taxon>Crambinae</taxon>
        <taxon>Diatraea</taxon>
    </lineage>
</organism>
<dbReference type="AlphaFoldDB" id="A0A9N9R0G2"/>
<evidence type="ECO:0000313" key="3">
    <source>
        <dbReference type="Proteomes" id="UP001153714"/>
    </source>
</evidence>
<accession>A0A9N9R0G2</accession>
<keyword evidence="3" id="KW-1185">Reference proteome</keyword>
<evidence type="ECO:0000256" key="1">
    <source>
        <dbReference type="SAM" id="MobiDB-lite"/>
    </source>
</evidence>
<feature type="compositionally biased region" description="Polar residues" evidence="1">
    <location>
        <begin position="328"/>
        <end position="342"/>
    </location>
</feature>
<protein>
    <submittedName>
        <fullName evidence="2">Uncharacterized protein</fullName>
    </submittedName>
</protein>
<evidence type="ECO:0000313" key="2">
    <source>
        <dbReference type="EMBL" id="CAG9786909.1"/>
    </source>
</evidence>
<dbReference type="EMBL" id="OU893347">
    <property type="protein sequence ID" value="CAG9786909.1"/>
    <property type="molecule type" value="Genomic_DNA"/>
</dbReference>
<reference evidence="2" key="1">
    <citation type="submission" date="2021-12" db="EMBL/GenBank/DDBJ databases">
        <authorList>
            <person name="King R."/>
        </authorList>
    </citation>
    <scope>NUCLEOTIDE SEQUENCE</scope>
</reference>
<dbReference type="OrthoDB" id="6735508at2759"/>
<feature type="region of interest" description="Disordered" evidence="1">
    <location>
        <begin position="322"/>
        <end position="342"/>
    </location>
</feature>